<dbReference type="PANTHER" id="PTHR43278">
    <property type="entry name" value="NAD(P)H-DEPENDENT FMN-CONTAINING OXIDOREDUCTASE YWQN-RELATED"/>
    <property type="match status" value="1"/>
</dbReference>
<dbReference type="InterPro" id="IPR051796">
    <property type="entry name" value="ISF_SsuE-like"/>
</dbReference>
<evidence type="ECO:0000259" key="3">
    <source>
        <dbReference type="Pfam" id="PF03358"/>
    </source>
</evidence>
<dbReference type="OrthoDB" id="9790975at2"/>
<gene>
    <name evidence="4" type="ORF">FUA23_11640</name>
</gene>
<dbReference type="AlphaFoldDB" id="A0A5C7FNL0"/>
<dbReference type="Pfam" id="PF03358">
    <property type="entry name" value="FMN_red"/>
    <property type="match status" value="1"/>
</dbReference>
<dbReference type="SUPFAM" id="SSF52218">
    <property type="entry name" value="Flavoproteins"/>
    <property type="match status" value="1"/>
</dbReference>
<evidence type="ECO:0000313" key="4">
    <source>
        <dbReference type="EMBL" id="TXF89156.1"/>
    </source>
</evidence>
<keyword evidence="1" id="KW-0285">Flavoprotein</keyword>
<dbReference type="RefSeq" id="WP_147930918.1">
    <property type="nucleotide sequence ID" value="NZ_VOXD01000016.1"/>
</dbReference>
<dbReference type="InterPro" id="IPR005025">
    <property type="entry name" value="FMN_Rdtase-like_dom"/>
</dbReference>
<dbReference type="EMBL" id="VOXD01000016">
    <property type="protein sequence ID" value="TXF89156.1"/>
    <property type="molecule type" value="Genomic_DNA"/>
</dbReference>
<evidence type="ECO:0000313" key="5">
    <source>
        <dbReference type="Proteomes" id="UP000321907"/>
    </source>
</evidence>
<comment type="caution">
    <text evidence="4">The sequence shown here is derived from an EMBL/GenBank/DDBJ whole genome shotgun (WGS) entry which is preliminary data.</text>
</comment>
<name>A0A5C7FNL0_9BACT</name>
<keyword evidence="2" id="KW-0288">FMN</keyword>
<feature type="domain" description="NADPH-dependent FMN reductase-like" evidence="3">
    <location>
        <begin position="2"/>
        <end position="135"/>
    </location>
</feature>
<evidence type="ECO:0000256" key="1">
    <source>
        <dbReference type="ARBA" id="ARBA00022630"/>
    </source>
</evidence>
<dbReference type="PANTHER" id="PTHR43278:SF4">
    <property type="entry name" value="NAD(P)H-DEPENDENT FMN-CONTAINING OXIDOREDUCTASE YWQN-RELATED"/>
    <property type="match status" value="1"/>
</dbReference>
<organism evidence="4 5">
    <name type="scientific">Neolewinella aurantiaca</name>
    <dbReference type="NCBI Taxonomy" id="2602767"/>
    <lineage>
        <taxon>Bacteria</taxon>
        <taxon>Pseudomonadati</taxon>
        <taxon>Bacteroidota</taxon>
        <taxon>Saprospiria</taxon>
        <taxon>Saprospirales</taxon>
        <taxon>Lewinellaceae</taxon>
        <taxon>Neolewinella</taxon>
    </lineage>
</organism>
<dbReference type="GO" id="GO:0016491">
    <property type="term" value="F:oxidoreductase activity"/>
    <property type="evidence" value="ECO:0007669"/>
    <property type="project" value="InterPro"/>
</dbReference>
<proteinExistence type="predicted"/>
<dbReference type="Proteomes" id="UP000321907">
    <property type="component" value="Unassembled WGS sequence"/>
</dbReference>
<reference evidence="4 5" key="1">
    <citation type="submission" date="2019-08" db="EMBL/GenBank/DDBJ databases">
        <title>Lewinella sp. strain SSH13 Genome sequencing and assembly.</title>
        <authorList>
            <person name="Kim I."/>
        </authorList>
    </citation>
    <scope>NUCLEOTIDE SEQUENCE [LARGE SCALE GENOMIC DNA]</scope>
    <source>
        <strain evidence="4 5">SSH13</strain>
    </source>
</reference>
<keyword evidence="5" id="KW-1185">Reference proteome</keyword>
<protein>
    <submittedName>
        <fullName evidence="4">NAD(P)H-dependent oxidoreductase</fullName>
    </submittedName>
</protein>
<accession>A0A5C7FNL0</accession>
<dbReference type="Gene3D" id="3.40.50.360">
    <property type="match status" value="1"/>
</dbReference>
<evidence type="ECO:0000256" key="2">
    <source>
        <dbReference type="ARBA" id="ARBA00022643"/>
    </source>
</evidence>
<sequence length="163" mass="18711">MLLLQASARPGGDTFHVAQRLANELKAEHLDLLDYKIHPFSYEQEYPADDDFLRLIETKVLLSDQIIFASPVYWYAMSGPMKIFFDRLSDLLKSRKDLGRQLRGKRMSVLSVSNDEQINASFYEAFRLSAEYLGMEYGPAWHGWVGIDRKAQIHKTQSPTGIP</sequence>
<dbReference type="InterPro" id="IPR029039">
    <property type="entry name" value="Flavoprotein-like_sf"/>
</dbReference>